<organism evidence="1 2">
    <name type="scientific">Nicotiana tabacum</name>
    <name type="common">Common tobacco</name>
    <dbReference type="NCBI Taxonomy" id="4097"/>
    <lineage>
        <taxon>Eukaryota</taxon>
        <taxon>Viridiplantae</taxon>
        <taxon>Streptophyta</taxon>
        <taxon>Embryophyta</taxon>
        <taxon>Tracheophyta</taxon>
        <taxon>Spermatophyta</taxon>
        <taxon>Magnoliopsida</taxon>
        <taxon>eudicotyledons</taxon>
        <taxon>Gunneridae</taxon>
        <taxon>Pentapetalae</taxon>
        <taxon>asterids</taxon>
        <taxon>lamiids</taxon>
        <taxon>Solanales</taxon>
        <taxon>Solanaceae</taxon>
        <taxon>Nicotianoideae</taxon>
        <taxon>Nicotianeae</taxon>
        <taxon>Nicotiana</taxon>
    </lineage>
</organism>
<evidence type="ECO:0000313" key="1">
    <source>
        <dbReference type="Proteomes" id="UP000790787"/>
    </source>
</evidence>
<gene>
    <name evidence="2" type="primary">LOC142181703</name>
</gene>
<reference evidence="1" key="1">
    <citation type="journal article" date="2014" name="Nat. Commun.">
        <title>The tobacco genome sequence and its comparison with those of tomato and potato.</title>
        <authorList>
            <person name="Sierro N."/>
            <person name="Battey J.N."/>
            <person name="Ouadi S."/>
            <person name="Bakaher N."/>
            <person name="Bovet L."/>
            <person name="Willig A."/>
            <person name="Goepfert S."/>
            <person name="Peitsch M.C."/>
            <person name="Ivanov N.V."/>
        </authorList>
    </citation>
    <scope>NUCLEOTIDE SEQUENCE [LARGE SCALE GENOMIC DNA]</scope>
</reference>
<sequence length="708" mass="78961">MTIGIVTLIVHKSVSESSSVPINSSICHTAFHPDDFTHPCHPLYVNPSHILGASLVFVPFDGTCYGSWRRNILVALSVHNKLDFINGTIEIPPLTNSLTKDISRSAEYSELAKDIWNELEERYGKTDGARIFELKKELAYISQESLDIASCFTKIKQLWDEIASISVNHLSVYTCGGNKKAEEEQKSKVSFNSLKPSLICKYCKKPGHIIEKCYKLHGLPPNIKFAKTTGPRKWLSILKWTNLVFLVLLRVMMTNPNFSLNNYLKCLLSHLSSSSSTPNLFASANFAGELLPKSGLLRTCLLTKIENKVWIIDSGTSDPMTSDKSLLFNIHTLPIPYLVSVPNGYKVKVTNISSLTLSTDLILHNVLYVPSFHYNLISLKKPVVFGRPENGLYKLFQLPATSFSCNSSTSSIIPCSIPCNVSPIECSNISRIDANMFSDTHVHDDHALLNKVNKEDVVSHYRLGHLPFSKMKCISNCNTKLSFKQSFTCPVCPLAKQTRLPFPDSSIQTVAPFQLIHIGTWGPYHASTYDGSKYFLTILDDYTRATWTHLLGAKNNAFDLLKVSSPLLNHKSPYELLYAKPPSYSHLRAFGSSPPPSTSALSSSPPQPTSSPSPITLRRSTRVHKQPSYLQSYRSGDSLVILVVYVDDIVLTVTDLDQMFALKAFLHAQFKIKDLGLLNFFLVAVWSDENPRNNLLSLYPPLILSIGP</sequence>
<dbReference type="RefSeq" id="XP_075111237.1">
    <property type="nucleotide sequence ID" value="XM_075255136.1"/>
</dbReference>
<name>A0AC58UP17_TOBAC</name>
<reference evidence="2" key="2">
    <citation type="submission" date="2025-08" db="UniProtKB">
        <authorList>
            <consortium name="RefSeq"/>
        </authorList>
    </citation>
    <scope>IDENTIFICATION</scope>
    <source>
        <tissue evidence="2">Leaf</tissue>
    </source>
</reference>
<protein>
    <submittedName>
        <fullName evidence="2">Uncharacterized protein LOC142181703</fullName>
    </submittedName>
</protein>
<proteinExistence type="predicted"/>
<evidence type="ECO:0000313" key="2">
    <source>
        <dbReference type="RefSeq" id="XP_075111237.1"/>
    </source>
</evidence>
<keyword evidence="1" id="KW-1185">Reference proteome</keyword>
<accession>A0AC58UP17</accession>
<dbReference type="Proteomes" id="UP000790787">
    <property type="component" value="Chromosome 6"/>
</dbReference>